<dbReference type="PROSITE" id="PS50110">
    <property type="entry name" value="RESPONSE_REGULATORY"/>
    <property type="match status" value="1"/>
</dbReference>
<feature type="modified residue" description="4-aspartylphosphate" evidence="2">
    <location>
        <position position="56"/>
    </location>
</feature>
<keyword evidence="1 2" id="KW-0597">Phosphoprotein</keyword>
<dbReference type="PANTHER" id="PTHR44591">
    <property type="entry name" value="STRESS RESPONSE REGULATOR PROTEIN 1"/>
    <property type="match status" value="1"/>
</dbReference>
<organism evidence="4 5">
    <name type="scientific">Chryseosolibacter indicus</name>
    <dbReference type="NCBI Taxonomy" id="2782351"/>
    <lineage>
        <taxon>Bacteria</taxon>
        <taxon>Pseudomonadati</taxon>
        <taxon>Bacteroidota</taxon>
        <taxon>Cytophagia</taxon>
        <taxon>Cytophagales</taxon>
        <taxon>Chryseotaleaceae</taxon>
        <taxon>Chryseosolibacter</taxon>
    </lineage>
</organism>
<dbReference type="RefSeq" id="WP_254154275.1">
    <property type="nucleotide sequence ID" value="NZ_JAHESD010000029.1"/>
</dbReference>
<dbReference type="InterPro" id="IPR011006">
    <property type="entry name" value="CheY-like_superfamily"/>
</dbReference>
<keyword evidence="5" id="KW-1185">Reference proteome</keyword>
<comment type="caution">
    <text evidence="4">The sequence shown here is derived from an EMBL/GenBank/DDBJ whole genome shotgun (WGS) entry which is preliminary data.</text>
</comment>
<dbReference type="InterPro" id="IPR050595">
    <property type="entry name" value="Bact_response_regulator"/>
</dbReference>
<dbReference type="InterPro" id="IPR001789">
    <property type="entry name" value="Sig_transdc_resp-reg_receiver"/>
</dbReference>
<accession>A0ABS5VSI3</accession>
<evidence type="ECO:0000313" key="5">
    <source>
        <dbReference type="Proteomes" id="UP000772618"/>
    </source>
</evidence>
<reference evidence="4 5" key="1">
    <citation type="submission" date="2021-05" db="EMBL/GenBank/DDBJ databases">
        <title>A Polyphasic approach of four new species of the genus Ohtaekwangia: Ohtaekwangia histidinii sp. nov., Ohtaekwangia cretensis sp. nov., Ohtaekwangia indiensis sp. nov., Ohtaekwangia reichenbachii sp. nov. from diverse environment.</title>
        <authorList>
            <person name="Octaviana S."/>
        </authorList>
    </citation>
    <scope>NUCLEOTIDE SEQUENCE [LARGE SCALE GENOMIC DNA]</scope>
    <source>
        <strain evidence="4 5">PWU20</strain>
    </source>
</reference>
<evidence type="ECO:0000259" key="3">
    <source>
        <dbReference type="PROSITE" id="PS50110"/>
    </source>
</evidence>
<dbReference type="PANTHER" id="PTHR44591:SF3">
    <property type="entry name" value="RESPONSE REGULATORY DOMAIN-CONTAINING PROTEIN"/>
    <property type="match status" value="1"/>
</dbReference>
<name>A0ABS5VSI3_9BACT</name>
<feature type="domain" description="Response regulatory" evidence="3">
    <location>
        <begin position="2"/>
        <end position="123"/>
    </location>
</feature>
<dbReference type="SMART" id="SM00448">
    <property type="entry name" value="REC"/>
    <property type="match status" value="1"/>
</dbReference>
<sequence>MVILHVDDDAEDQEIFKDALSHSNPLAVYYSAESVEEALELFKSPTLLCPDYIFLDLNIPKQDGKAFLRIARNDAVLKTIPIIVFSTYISREDKSLCLELGAKDVLTKPASFRDICAIIDATIKS</sequence>
<proteinExistence type="predicted"/>
<dbReference type="Pfam" id="PF00072">
    <property type="entry name" value="Response_reg"/>
    <property type="match status" value="1"/>
</dbReference>
<dbReference type="EMBL" id="JAHESD010000029">
    <property type="protein sequence ID" value="MBT1704316.1"/>
    <property type="molecule type" value="Genomic_DNA"/>
</dbReference>
<evidence type="ECO:0000256" key="2">
    <source>
        <dbReference type="PROSITE-ProRule" id="PRU00169"/>
    </source>
</evidence>
<evidence type="ECO:0000256" key="1">
    <source>
        <dbReference type="ARBA" id="ARBA00022553"/>
    </source>
</evidence>
<dbReference type="Proteomes" id="UP000772618">
    <property type="component" value="Unassembled WGS sequence"/>
</dbReference>
<dbReference type="Gene3D" id="3.40.50.2300">
    <property type="match status" value="1"/>
</dbReference>
<dbReference type="SUPFAM" id="SSF52172">
    <property type="entry name" value="CheY-like"/>
    <property type="match status" value="1"/>
</dbReference>
<evidence type="ECO:0000313" key="4">
    <source>
        <dbReference type="EMBL" id="MBT1704316.1"/>
    </source>
</evidence>
<gene>
    <name evidence="4" type="ORF">KK060_13560</name>
</gene>
<protein>
    <submittedName>
        <fullName evidence="4">Response regulator</fullName>
    </submittedName>
</protein>